<reference evidence="2 3" key="1">
    <citation type="submission" date="2019-02" db="EMBL/GenBank/DDBJ databases">
        <title>Deep-cultivation of Planctomycetes and their phenomic and genomic characterization uncovers novel biology.</title>
        <authorList>
            <person name="Wiegand S."/>
            <person name="Jogler M."/>
            <person name="Boedeker C."/>
            <person name="Pinto D."/>
            <person name="Vollmers J."/>
            <person name="Rivas-Marin E."/>
            <person name="Kohn T."/>
            <person name="Peeters S.H."/>
            <person name="Heuer A."/>
            <person name="Rast P."/>
            <person name="Oberbeckmann S."/>
            <person name="Bunk B."/>
            <person name="Jeske O."/>
            <person name="Meyerdierks A."/>
            <person name="Storesund J.E."/>
            <person name="Kallscheuer N."/>
            <person name="Luecker S."/>
            <person name="Lage O.M."/>
            <person name="Pohl T."/>
            <person name="Merkel B.J."/>
            <person name="Hornburger P."/>
            <person name="Mueller R.-W."/>
            <person name="Bruemmer F."/>
            <person name="Labrenz M."/>
            <person name="Spormann A.M."/>
            <person name="Op den Camp H."/>
            <person name="Overmann J."/>
            <person name="Amann R."/>
            <person name="Jetten M.S.M."/>
            <person name="Mascher T."/>
            <person name="Medema M.H."/>
            <person name="Devos D.P."/>
            <person name="Kaster A.-K."/>
            <person name="Ovreas L."/>
            <person name="Rohde M."/>
            <person name="Galperin M.Y."/>
            <person name="Jogler C."/>
        </authorList>
    </citation>
    <scope>NUCLEOTIDE SEQUENCE [LARGE SCALE GENOMIC DNA]</scope>
    <source>
        <strain evidence="2 3">Pan265</strain>
    </source>
</reference>
<organism evidence="2 3">
    <name type="scientific">Mucisphaera calidilacus</name>
    <dbReference type="NCBI Taxonomy" id="2527982"/>
    <lineage>
        <taxon>Bacteria</taxon>
        <taxon>Pseudomonadati</taxon>
        <taxon>Planctomycetota</taxon>
        <taxon>Phycisphaerae</taxon>
        <taxon>Phycisphaerales</taxon>
        <taxon>Phycisphaeraceae</taxon>
        <taxon>Mucisphaera</taxon>
    </lineage>
</organism>
<dbReference type="InterPro" id="IPR008928">
    <property type="entry name" value="6-hairpin_glycosidase_sf"/>
</dbReference>
<evidence type="ECO:0000313" key="3">
    <source>
        <dbReference type="Proteomes" id="UP000320386"/>
    </source>
</evidence>
<dbReference type="OrthoDB" id="9759959at2"/>
<accession>A0A518BU63</accession>
<evidence type="ECO:0000313" key="2">
    <source>
        <dbReference type="EMBL" id="QDU70515.1"/>
    </source>
</evidence>
<dbReference type="InterPro" id="IPR012341">
    <property type="entry name" value="6hp_glycosidase-like_sf"/>
</dbReference>
<dbReference type="Proteomes" id="UP000320386">
    <property type="component" value="Chromosome"/>
</dbReference>
<gene>
    <name evidence="2" type="ORF">Pan265_03430</name>
</gene>
<dbReference type="KEGG" id="mcad:Pan265_03430"/>
<dbReference type="SUPFAM" id="SSF48208">
    <property type="entry name" value="Six-hairpin glycosidases"/>
    <property type="match status" value="1"/>
</dbReference>
<name>A0A518BU63_9BACT</name>
<sequence length="429" mass="48013">MFKHPLLKDDGAQTDRQTPVVWNTPESAAVLPDQPDPRLAGAPAHVGQLFATALDDIRSNFIQIDGQSYFGAGKLFGPVVYTRDIAFSGLLGLNRLYPRLMDASLRYTREVRRNIGWKVPRNNDLSPLGLPAETLDCDETAFMRRFLTNSFARRTDDIVWIWATHDLYTANPDLADWDWLLNTGEEFFKTFYQHLHDRSTGLYRGQASFIDIHYSTDNPSSGYPLDWPVLDCINIFAASTNALYAKAAGALSDAATRLGKTQAARAWLECSQQLAASIRDQLIHDDGRVAYFLRPDGTRESRTEALGASLCVLLDVFASDNDARQTLDTLAWNEHGLPLIQPPWDNDHFYHNHASWPFVEAFYCRAASKLGDADAIDRGIAQLMTSCTDNGTFHEVTDVRTGERTGSTRQLWTASAFAGLCLDRYPPPE</sequence>
<dbReference type="EMBL" id="CP036280">
    <property type="protein sequence ID" value="QDU70515.1"/>
    <property type="molecule type" value="Genomic_DNA"/>
</dbReference>
<protein>
    <recommendedName>
        <fullName evidence="1">Mannosylglycerate hydrolase MGH1-like glycoside hydrolase domain-containing protein</fullName>
    </recommendedName>
</protein>
<feature type="domain" description="Mannosylglycerate hydrolase MGH1-like glycoside hydrolase" evidence="1">
    <location>
        <begin position="232"/>
        <end position="413"/>
    </location>
</feature>
<dbReference type="Gene3D" id="1.50.10.10">
    <property type="match status" value="1"/>
</dbReference>
<dbReference type="RefSeq" id="WP_145444677.1">
    <property type="nucleotide sequence ID" value="NZ_CP036280.1"/>
</dbReference>
<keyword evidence="3" id="KW-1185">Reference proteome</keyword>
<proteinExistence type="predicted"/>
<evidence type="ECO:0000259" key="1">
    <source>
        <dbReference type="Pfam" id="PF22422"/>
    </source>
</evidence>
<dbReference type="InterPro" id="IPR054491">
    <property type="entry name" value="MGH1-like_GH"/>
</dbReference>
<dbReference type="AlphaFoldDB" id="A0A518BU63"/>
<dbReference type="GO" id="GO:0005975">
    <property type="term" value="P:carbohydrate metabolic process"/>
    <property type="evidence" value="ECO:0007669"/>
    <property type="project" value="InterPro"/>
</dbReference>
<dbReference type="Pfam" id="PF22422">
    <property type="entry name" value="MGH1-like_GH"/>
    <property type="match status" value="1"/>
</dbReference>